<reference evidence="1" key="1">
    <citation type="submission" date="2023-06" db="EMBL/GenBank/DDBJ databases">
        <authorList>
            <consortium name="Lawrence Berkeley National Laboratory"/>
            <person name="Ahrendt S."/>
            <person name="Sahu N."/>
            <person name="Indic B."/>
            <person name="Wong-Bajracharya J."/>
            <person name="Merenyi Z."/>
            <person name="Ke H.-M."/>
            <person name="Monk M."/>
            <person name="Kocsube S."/>
            <person name="Drula E."/>
            <person name="Lipzen A."/>
            <person name="Balint B."/>
            <person name="Henrissat B."/>
            <person name="Andreopoulos B."/>
            <person name="Martin F.M."/>
            <person name="Harder C.B."/>
            <person name="Rigling D."/>
            <person name="Ford K.L."/>
            <person name="Foster G.D."/>
            <person name="Pangilinan J."/>
            <person name="Papanicolaou A."/>
            <person name="Barry K."/>
            <person name="LaButti K."/>
            <person name="Viragh M."/>
            <person name="Koriabine M."/>
            <person name="Yan M."/>
            <person name="Riley R."/>
            <person name="Champramary S."/>
            <person name="Plett K.L."/>
            <person name="Tsai I.J."/>
            <person name="Slot J."/>
            <person name="Sipos G."/>
            <person name="Plett J."/>
            <person name="Nagy L.G."/>
            <person name="Grigoriev I.V."/>
        </authorList>
    </citation>
    <scope>NUCLEOTIDE SEQUENCE</scope>
    <source>
        <strain evidence="1">FPL87.14</strain>
    </source>
</reference>
<keyword evidence="2" id="KW-1185">Reference proteome</keyword>
<sequence>MAGSPARVLLGRMEHTKMQEDMLREIKELHEDRSLPVKVTAAAEKKFYKKASQYYVTPDGRMFKRNKEKSPLLVVLDPDIRNRILIEAHDWLGHKGEQAVYDVL</sequence>
<dbReference type="AlphaFoldDB" id="A0AA39J4V1"/>
<evidence type="ECO:0000313" key="1">
    <source>
        <dbReference type="EMBL" id="KAK0435659.1"/>
    </source>
</evidence>
<evidence type="ECO:0008006" key="3">
    <source>
        <dbReference type="Google" id="ProtNLM"/>
    </source>
</evidence>
<organism evidence="1 2">
    <name type="scientific">Armillaria borealis</name>
    <dbReference type="NCBI Taxonomy" id="47425"/>
    <lineage>
        <taxon>Eukaryota</taxon>
        <taxon>Fungi</taxon>
        <taxon>Dikarya</taxon>
        <taxon>Basidiomycota</taxon>
        <taxon>Agaricomycotina</taxon>
        <taxon>Agaricomycetes</taxon>
        <taxon>Agaricomycetidae</taxon>
        <taxon>Agaricales</taxon>
        <taxon>Marasmiineae</taxon>
        <taxon>Physalacriaceae</taxon>
        <taxon>Armillaria</taxon>
    </lineage>
</organism>
<protein>
    <recommendedName>
        <fullName evidence="3">Integrase zinc-binding domain-containing protein</fullName>
    </recommendedName>
</protein>
<accession>A0AA39J4V1</accession>
<proteinExistence type="predicted"/>
<comment type="caution">
    <text evidence="1">The sequence shown here is derived from an EMBL/GenBank/DDBJ whole genome shotgun (WGS) entry which is preliminary data.</text>
</comment>
<dbReference type="EMBL" id="JAUEPT010000061">
    <property type="protein sequence ID" value="KAK0435659.1"/>
    <property type="molecule type" value="Genomic_DNA"/>
</dbReference>
<evidence type="ECO:0000313" key="2">
    <source>
        <dbReference type="Proteomes" id="UP001175226"/>
    </source>
</evidence>
<gene>
    <name evidence="1" type="ORF">EV421DRAFT_1908534</name>
</gene>
<dbReference type="Proteomes" id="UP001175226">
    <property type="component" value="Unassembled WGS sequence"/>
</dbReference>
<dbReference type="Gene3D" id="1.10.340.70">
    <property type="match status" value="1"/>
</dbReference>
<name>A0AA39J4V1_9AGAR</name>